<keyword evidence="5" id="KW-0560">Oxidoreductase</keyword>
<comment type="caution">
    <text evidence="8">The sequence shown here is derived from an EMBL/GenBank/DDBJ whole genome shotgun (WGS) entry which is preliminary data.</text>
</comment>
<keyword evidence="4" id="KW-0274">FAD</keyword>
<dbReference type="InterPro" id="IPR006094">
    <property type="entry name" value="Oxid_FAD_bind_N"/>
</dbReference>
<evidence type="ECO:0000256" key="6">
    <source>
        <dbReference type="SAM" id="MobiDB-lite"/>
    </source>
</evidence>
<comment type="similarity">
    <text evidence="2">Belongs to the oxygen-dependent FAD-linked oxidoreductase family.</text>
</comment>
<name>A0A1W0CRQ6_9NEIS</name>
<accession>A0A1W0CRQ6</accession>
<evidence type="ECO:0000256" key="2">
    <source>
        <dbReference type="ARBA" id="ARBA00005466"/>
    </source>
</evidence>
<dbReference type="PANTHER" id="PTHR42973:SF39">
    <property type="entry name" value="FAD-BINDING PCMH-TYPE DOMAIN-CONTAINING PROTEIN"/>
    <property type="match status" value="1"/>
</dbReference>
<gene>
    <name evidence="8" type="ORF">B0T45_14715</name>
</gene>
<dbReference type="InterPro" id="IPR016169">
    <property type="entry name" value="FAD-bd_PCMH_sub2"/>
</dbReference>
<evidence type="ECO:0000313" key="8">
    <source>
        <dbReference type="EMBL" id="OQS37368.1"/>
    </source>
</evidence>
<dbReference type="RefSeq" id="WP_081556009.1">
    <property type="nucleotide sequence ID" value="NZ_MUKV01000019.1"/>
</dbReference>
<dbReference type="AlphaFoldDB" id="A0A1W0CRQ6"/>
<evidence type="ECO:0000259" key="7">
    <source>
        <dbReference type="PROSITE" id="PS51387"/>
    </source>
</evidence>
<proteinExistence type="inferred from homology"/>
<evidence type="ECO:0000256" key="3">
    <source>
        <dbReference type="ARBA" id="ARBA00022630"/>
    </source>
</evidence>
<reference evidence="8 9" key="1">
    <citation type="submission" date="2017-02" db="EMBL/GenBank/DDBJ databases">
        <title>Chromobacterium haemolyticum H5244.</title>
        <authorList>
            <person name="Gulvik C.A."/>
        </authorList>
    </citation>
    <scope>NUCLEOTIDE SEQUENCE [LARGE SCALE GENOMIC DNA]</scope>
    <source>
        <strain evidence="8 9">H5244</strain>
    </source>
</reference>
<dbReference type="PROSITE" id="PS51387">
    <property type="entry name" value="FAD_PCMH"/>
    <property type="match status" value="1"/>
</dbReference>
<evidence type="ECO:0000256" key="4">
    <source>
        <dbReference type="ARBA" id="ARBA00022827"/>
    </source>
</evidence>
<evidence type="ECO:0000256" key="1">
    <source>
        <dbReference type="ARBA" id="ARBA00001974"/>
    </source>
</evidence>
<dbReference type="InterPro" id="IPR012951">
    <property type="entry name" value="BBE"/>
</dbReference>
<comment type="cofactor">
    <cofactor evidence="1">
        <name>FAD</name>
        <dbReference type="ChEBI" id="CHEBI:57692"/>
    </cofactor>
</comment>
<dbReference type="GO" id="GO:0016491">
    <property type="term" value="F:oxidoreductase activity"/>
    <property type="evidence" value="ECO:0007669"/>
    <property type="project" value="UniProtKB-KW"/>
</dbReference>
<dbReference type="EMBL" id="MUKV01000019">
    <property type="protein sequence ID" value="OQS37368.1"/>
    <property type="molecule type" value="Genomic_DNA"/>
</dbReference>
<feature type="region of interest" description="Disordered" evidence="6">
    <location>
        <begin position="396"/>
        <end position="415"/>
    </location>
</feature>
<evidence type="ECO:0000313" key="9">
    <source>
        <dbReference type="Proteomes" id="UP000192721"/>
    </source>
</evidence>
<keyword evidence="3" id="KW-0285">Flavoprotein</keyword>
<dbReference type="Pfam" id="PF01565">
    <property type="entry name" value="FAD_binding_4"/>
    <property type="match status" value="1"/>
</dbReference>
<evidence type="ECO:0000256" key="5">
    <source>
        <dbReference type="ARBA" id="ARBA00023002"/>
    </source>
</evidence>
<dbReference type="PANTHER" id="PTHR42973">
    <property type="entry name" value="BINDING OXIDOREDUCTASE, PUTATIVE (AFU_ORTHOLOGUE AFUA_1G17690)-RELATED"/>
    <property type="match status" value="1"/>
</dbReference>
<feature type="domain" description="FAD-binding PCMH-type" evidence="7">
    <location>
        <begin position="27"/>
        <end position="208"/>
    </location>
</feature>
<dbReference type="Gene3D" id="3.40.462.20">
    <property type="match status" value="1"/>
</dbReference>
<dbReference type="Pfam" id="PF08031">
    <property type="entry name" value="BBE"/>
    <property type="match status" value="1"/>
</dbReference>
<dbReference type="GO" id="GO:0071949">
    <property type="term" value="F:FAD binding"/>
    <property type="evidence" value="ECO:0007669"/>
    <property type="project" value="InterPro"/>
</dbReference>
<dbReference type="InterPro" id="IPR050416">
    <property type="entry name" value="FAD-linked_Oxidoreductase"/>
</dbReference>
<dbReference type="InterPro" id="IPR036318">
    <property type="entry name" value="FAD-bd_PCMH-like_sf"/>
</dbReference>
<organism evidence="8 9">
    <name type="scientific">Chromobacterium haemolyticum</name>
    <dbReference type="NCBI Taxonomy" id="394935"/>
    <lineage>
        <taxon>Bacteria</taxon>
        <taxon>Pseudomonadati</taxon>
        <taxon>Pseudomonadota</taxon>
        <taxon>Betaproteobacteria</taxon>
        <taxon>Neisseriales</taxon>
        <taxon>Chromobacteriaceae</taxon>
        <taxon>Chromobacterium</taxon>
    </lineage>
</organism>
<dbReference type="Proteomes" id="UP000192721">
    <property type="component" value="Unassembled WGS sequence"/>
</dbReference>
<dbReference type="Gene3D" id="3.30.465.10">
    <property type="match status" value="1"/>
</dbReference>
<dbReference type="SUPFAM" id="SSF56176">
    <property type="entry name" value="FAD-binding/transporter-associated domain-like"/>
    <property type="match status" value="1"/>
</dbReference>
<sequence length="534" mass="58397">MGLNAITPDDRRYETLKKGFNLRWPAAGQAAGGIIICSDEAEVVAALQYALDHKLKPTIRSGGHCYEGFVSNNPGGLIIDIGQLSGLRRDVAADGRRYGFQLLAGNQNWDGYVGLYKLTGKTMPGGSCYSVGAGGHISGGGYGLLSRLQGLTVDWLSAVDILLADGGKVRKIHARVDNEFADLLKLCKGAGGGNVGLITSYYFDDLPPAPQQVGVQLLQFSWDDFKDLGRFSDLLQTYGQYWQEADNKPEGYGLFSLLKLTHISAKNLGLVVQYTDRDGKLNHTAPFNDFYRRIKQVAQPQLLNTYLPGGGHLPHIPHRSPPKNTGSLPEHTQAMDWLYATQTLNGSGSNQRGKYKSAYMKRNFSPAECKAIHQHLSSDPDNQDLAQSLLQVDSYGGAINHRSPGNNGFDPADNQTAVPQRASVMKLQYQSYWTDPANDAMHVSWMRAFFDAVYAADGFNGTPYPSSAALPDSPYEGCYINYPDVDMLNGARPGTPGYSWGELYYGALYPELVAIKRKYDPGNVFNHAMSLGAE</sequence>
<dbReference type="InterPro" id="IPR016166">
    <property type="entry name" value="FAD-bd_PCMH"/>
</dbReference>
<protein>
    <recommendedName>
        <fullName evidence="7">FAD-binding PCMH-type domain-containing protein</fullName>
    </recommendedName>
</protein>